<evidence type="ECO:0000313" key="14">
    <source>
        <dbReference type="EMBL" id="ROQ25941.1"/>
    </source>
</evidence>
<keyword evidence="5 9" id="KW-0396">Initiation factor</keyword>
<evidence type="ECO:0000256" key="3">
    <source>
        <dbReference type="ARBA" id="ARBA00020675"/>
    </source>
</evidence>
<gene>
    <name evidence="9" type="primary">infB</name>
    <name evidence="14" type="ORF">EDC28_105254</name>
</gene>
<dbReference type="InterPro" id="IPR000795">
    <property type="entry name" value="T_Tr_GTP-bd_dom"/>
</dbReference>
<dbReference type="InterPro" id="IPR023115">
    <property type="entry name" value="TIF_IF2_dom3"/>
</dbReference>
<dbReference type="Pfam" id="PF22042">
    <property type="entry name" value="EF-G_D2"/>
    <property type="match status" value="1"/>
</dbReference>
<keyword evidence="4 9" id="KW-0963">Cytoplasm</keyword>
<dbReference type="InterPro" id="IPR053905">
    <property type="entry name" value="EF-G-like_DII"/>
</dbReference>
<dbReference type="GO" id="GO:0097216">
    <property type="term" value="F:guanosine tetraphosphate binding"/>
    <property type="evidence" value="ECO:0007669"/>
    <property type="project" value="UniProtKB-ARBA"/>
</dbReference>
<dbReference type="FunFam" id="2.40.30.10:FF:000007">
    <property type="entry name" value="Translation initiation factor IF-2"/>
    <property type="match status" value="1"/>
</dbReference>
<dbReference type="Gene3D" id="3.30.56.50">
    <property type="entry name" value="Putative DNA-binding domain, N-terminal subdomain of bacterial translation initiation factor IF2"/>
    <property type="match status" value="1"/>
</dbReference>
<proteinExistence type="inferred from homology"/>
<comment type="subcellular location">
    <subcellularLocation>
        <location evidence="1 9 11">Cytoplasm</location>
    </subcellularLocation>
</comment>
<dbReference type="CDD" id="cd03702">
    <property type="entry name" value="IF2_mtIF2_II"/>
    <property type="match status" value="1"/>
</dbReference>
<feature type="compositionally biased region" description="Basic and acidic residues" evidence="12">
    <location>
        <begin position="96"/>
        <end position="153"/>
    </location>
</feature>
<dbReference type="InterPro" id="IPR013575">
    <property type="entry name" value="IF2_assoc_dom_bac"/>
</dbReference>
<dbReference type="GO" id="GO:0003924">
    <property type="term" value="F:GTPase activity"/>
    <property type="evidence" value="ECO:0007669"/>
    <property type="project" value="UniProtKB-UniRule"/>
</dbReference>
<dbReference type="Pfam" id="PF03144">
    <property type="entry name" value="GTP_EFTU_D2"/>
    <property type="match status" value="1"/>
</dbReference>
<feature type="binding site" evidence="9">
    <location>
        <begin position="496"/>
        <end position="499"/>
    </location>
    <ligand>
        <name>GTP</name>
        <dbReference type="ChEBI" id="CHEBI:37565"/>
    </ligand>
</feature>
<dbReference type="Pfam" id="PF11987">
    <property type="entry name" value="IF-2"/>
    <property type="match status" value="1"/>
</dbReference>
<dbReference type="InterPro" id="IPR000178">
    <property type="entry name" value="TF_IF2_bacterial-like"/>
</dbReference>
<dbReference type="CDD" id="cd03692">
    <property type="entry name" value="mtIF2_IVc"/>
    <property type="match status" value="1"/>
</dbReference>
<dbReference type="InterPro" id="IPR015760">
    <property type="entry name" value="TIF_IF2"/>
</dbReference>
<keyword evidence="7 9" id="KW-0648">Protein biosynthesis</keyword>
<dbReference type="InterPro" id="IPR006847">
    <property type="entry name" value="IF2_N"/>
</dbReference>
<dbReference type="FunFam" id="3.40.50.300:FF:000019">
    <property type="entry name" value="Translation initiation factor IF-2"/>
    <property type="match status" value="1"/>
</dbReference>
<evidence type="ECO:0000256" key="2">
    <source>
        <dbReference type="ARBA" id="ARBA00007733"/>
    </source>
</evidence>
<dbReference type="InterPro" id="IPR009000">
    <property type="entry name" value="Transl_B-barrel_sf"/>
</dbReference>
<dbReference type="FunFam" id="2.40.30.10:FF:000008">
    <property type="entry name" value="Translation initiation factor IF-2"/>
    <property type="match status" value="1"/>
</dbReference>
<reference evidence="14 15" key="1">
    <citation type="submission" date="2018-11" db="EMBL/GenBank/DDBJ databases">
        <title>Genomic Encyclopedia of Type Strains, Phase IV (KMG-IV): sequencing the most valuable type-strain genomes for metagenomic binning, comparative biology and taxonomic classification.</title>
        <authorList>
            <person name="Goeker M."/>
        </authorList>
    </citation>
    <scope>NUCLEOTIDE SEQUENCE [LARGE SCALE GENOMIC DNA]</scope>
    <source>
        <strain evidence="14 15">DSM 21945</strain>
    </source>
</reference>
<feature type="compositionally biased region" description="Low complexity" evidence="12">
    <location>
        <begin position="154"/>
        <end position="167"/>
    </location>
</feature>
<evidence type="ECO:0000256" key="9">
    <source>
        <dbReference type="HAMAP-Rule" id="MF_00100"/>
    </source>
</evidence>
<keyword evidence="15" id="KW-1185">Reference proteome</keyword>
<dbReference type="Proteomes" id="UP000268033">
    <property type="component" value="Unassembled WGS sequence"/>
</dbReference>
<evidence type="ECO:0000256" key="1">
    <source>
        <dbReference type="ARBA" id="ARBA00004496"/>
    </source>
</evidence>
<dbReference type="InterPro" id="IPR009061">
    <property type="entry name" value="DNA-bd_dom_put_sf"/>
</dbReference>
<dbReference type="InterPro" id="IPR036925">
    <property type="entry name" value="TIF_IF2_dom3_sf"/>
</dbReference>
<dbReference type="EMBL" id="RJUL01000005">
    <property type="protein sequence ID" value="ROQ25941.1"/>
    <property type="molecule type" value="Genomic_DNA"/>
</dbReference>
<evidence type="ECO:0000313" key="15">
    <source>
        <dbReference type="Proteomes" id="UP000268033"/>
    </source>
</evidence>
<dbReference type="SUPFAM" id="SSF50447">
    <property type="entry name" value="Translation proteins"/>
    <property type="match status" value="2"/>
</dbReference>
<feature type="domain" description="Tr-type G" evidence="13">
    <location>
        <begin position="387"/>
        <end position="556"/>
    </location>
</feature>
<dbReference type="RefSeq" id="WP_050658493.1">
    <property type="nucleotide sequence ID" value="NZ_JBLXAC010000003.1"/>
</dbReference>
<dbReference type="SUPFAM" id="SSF46955">
    <property type="entry name" value="Putative DNA-binding domain"/>
    <property type="match status" value="1"/>
</dbReference>
<feature type="region of interest" description="Disordered" evidence="12">
    <location>
        <begin position="192"/>
        <end position="302"/>
    </location>
</feature>
<feature type="region of interest" description="G-domain" evidence="9">
    <location>
        <begin position="390"/>
        <end position="538"/>
    </location>
</feature>
<dbReference type="AlphaFoldDB" id="A0A3N1PF69"/>
<evidence type="ECO:0000256" key="6">
    <source>
        <dbReference type="ARBA" id="ARBA00022741"/>
    </source>
</evidence>
<accession>A0A3N1PF69</accession>
<dbReference type="Gene3D" id="3.40.50.300">
    <property type="entry name" value="P-loop containing nucleotide triphosphate hydrolases"/>
    <property type="match status" value="1"/>
</dbReference>
<dbReference type="PROSITE" id="PS01176">
    <property type="entry name" value="IF2"/>
    <property type="match status" value="1"/>
</dbReference>
<comment type="similarity">
    <text evidence="2 9 10">Belongs to the TRAFAC class translation factor GTPase superfamily. Classic translation factor GTPase family. IF-2 subfamily.</text>
</comment>
<dbReference type="SUPFAM" id="SSF52156">
    <property type="entry name" value="Initiation factor IF2/eIF5b, domain 3"/>
    <property type="match status" value="1"/>
</dbReference>
<dbReference type="Pfam" id="PF04760">
    <property type="entry name" value="IF2_N"/>
    <property type="match status" value="2"/>
</dbReference>
<dbReference type="CDD" id="cd01887">
    <property type="entry name" value="IF2_eIF5B"/>
    <property type="match status" value="1"/>
</dbReference>
<dbReference type="InterPro" id="IPR027417">
    <property type="entry name" value="P-loop_NTPase"/>
</dbReference>
<feature type="compositionally biased region" description="Basic and acidic residues" evidence="12">
    <location>
        <begin position="168"/>
        <end position="177"/>
    </location>
</feature>
<evidence type="ECO:0000256" key="4">
    <source>
        <dbReference type="ARBA" id="ARBA00022490"/>
    </source>
</evidence>
<dbReference type="FunFam" id="3.40.50.10050:FF:000001">
    <property type="entry name" value="Translation initiation factor IF-2"/>
    <property type="match status" value="1"/>
</dbReference>
<keyword evidence="6 9" id="KW-0547">Nucleotide-binding</keyword>
<keyword evidence="8 9" id="KW-0342">GTP-binding</keyword>
<feature type="compositionally biased region" description="Basic and acidic residues" evidence="12">
    <location>
        <begin position="192"/>
        <end position="253"/>
    </location>
</feature>
<sequence length="887" mass="96035">MAEVTVEKLANDVGTPVDRLIQQFAEVGIKKAASDEVSEDEKQTLLSHLKEQHGGNAGAPDKLTLTRKTKSTLSVGGAGGRTKEVQVEVRKKRTFVKRDPAEEQARQEAEAAAEKARLEAEEKARQEAAARAAAEAEAKAKREAEDKARKEAQAKAAAGSQPKAAGAAKKDDAEVQRLKAEADALKRKQEEEALKKAEAEAVRLEEEARRLAEESEKRLAEEAKNKPAEDEDDKSTYVKEAEVEAERESEGRRRGAAKAKGQSKRNSDKRERESDRRSSRLPKKGKGRTPASMQHGFNKPAQPVTRDVQIGETITVGELASKMAVKATEVIKAMMKMGAMATINQVIDQETAQLVAEEMGHKVVLRKENELEEAVLLDRDTEAQALPRAPVVTIMGHVDHGKTSLLDYIRKAKIAAGEAGGITQHIGAYHVEHEKGMITFLDTPGHAAFTAMRARGAKATDIVVLVVAADDGVMPQTKEAIQHAKAAGVPLIVAVNKMDKPEADPDRVKSELAQNDVLTEDWGGEVQFVPVSAKTGDGVDNLLDAILLQSEVLELTAIKDGMATGVVVESRLDKGRGPVATVLVQSGTLKQGDIVLCGLEYGRVRAMRDEVGAEIKEAGPSIPVEILGLSGVPAAGDEATVVRDEKKAREVALYRQGKFRDVKLARQQKAKLENMFANMAEGEVSELNVVLKADVQGSVEAIIDSLLKLSTDEVKVKVVGSGVGGITETDATLAAASNAILLGFNVRADASARKVVETENLDLRYYSVIYELLEEVKQAMTGMLAPEFRQQIIGLAEVRDVFKSPKFGAVAGCMVTEGVVKRSAPIRVLRENVVIYEGELESLRRFKDDVAEVKNGYECGIGVKNYNDVRVGDQIEVFETVEVARTL</sequence>
<evidence type="ECO:0000256" key="7">
    <source>
        <dbReference type="ARBA" id="ARBA00022917"/>
    </source>
</evidence>
<dbReference type="Pfam" id="PF00009">
    <property type="entry name" value="GTP_EFTU"/>
    <property type="match status" value="1"/>
</dbReference>
<comment type="caution">
    <text evidence="14">The sequence shown here is derived from an EMBL/GenBank/DDBJ whole genome shotgun (WGS) entry which is preliminary data.</text>
</comment>
<evidence type="ECO:0000256" key="8">
    <source>
        <dbReference type="ARBA" id="ARBA00023134"/>
    </source>
</evidence>
<feature type="binding site" evidence="9">
    <location>
        <begin position="442"/>
        <end position="446"/>
    </location>
    <ligand>
        <name>GTP</name>
        <dbReference type="ChEBI" id="CHEBI:37565"/>
    </ligand>
</feature>
<dbReference type="HAMAP" id="MF_00100_B">
    <property type="entry name" value="IF_2_B"/>
    <property type="match status" value="1"/>
</dbReference>
<dbReference type="GO" id="GO:0003743">
    <property type="term" value="F:translation initiation factor activity"/>
    <property type="evidence" value="ECO:0007669"/>
    <property type="project" value="UniProtKB-UniRule"/>
</dbReference>
<protein>
    <recommendedName>
        <fullName evidence="3 9">Translation initiation factor IF-2</fullName>
    </recommendedName>
</protein>
<comment type="function">
    <text evidence="9 10">One of the essential components for the initiation of protein synthesis. Protects formylmethionyl-tRNA from spontaneous hydrolysis and promotes its binding to the 30S ribosomal subunits. Also involved in the hydrolysis of GTP during the formation of the 70S ribosomal complex.</text>
</comment>
<dbReference type="Gene3D" id="2.40.30.10">
    <property type="entry name" value="Translation factors"/>
    <property type="match status" value="2"/>
</dbReference>
<evidence type="ECO:0000256" key="5">
    <source>
        <dbReference type="ARBA" id="ARBA00022540"/>
    </source>
</evidence>
<name>A0A3N1PF69_9GAMM</name>
<dbReference type="InterPro" id="IPR044145">
    <property type="entry name" value="IF2_II"/>
</dbReference>
<evidence type="ECO:0000256" key="10">
    <source>
        <dbReference type="RuleBase" id="RU000644"/>
    </source>
</evidence>
<dbReference type="GO" id="GO:0005525">
    <property type="term" value="F:GTP binding"/>
    <property type="evidence" value="ECO:0007669"/>
    <property type="project" value="UniProtKB-KW"/>
</dbReference>
<evidence type="ECO:0000259" key="13">
    <source>
        <dbReference type="PROSITE" id="PS51722"/>
    </source>
</evidence>
<dbReference type="Gene3D" id="3.40.50.10050">
    <property type="entry name" value="Translation initiation factor IF- 2, domain 3"/>
    <property type="match status" value="1"/>
</dbReference>
<dbReference type="Pfam" id="PF08364">
    <property type="entry name" value="IF2_assoc"/>
    <property type="match status" value="1"/>
</dbReference>
<evidence type="ECO:0000256" key="12">
    <source>
        <dbReference type="SAM" id="MobiDB-lite"/>
    </source>
</evidence>
<dbReference type="NCBIfam" id="TIGR00231">
    <property type="entry name" value="small_GTP"/>
    <property type="match status" value="1"/>
</dbReference>
<dbReference type="PANTHER" id="PTHR43381">
    <property type="entry name" value="TRANSLATION INITIATION FACTOR IF-2-RELATED"/>
    <property type="match status" value="1"/>
</dbReference>
<dbReference type="STRING" id="584787.GCA_001247655_03005"/>
<feature type="compositionally biased region" description="Basic and acidic residues" evidence="12">
    <location>
        <begin position="265"/>
        <end position="278"/>
    </location>
</feature>
<dbReference type="PANTHER" id="PTHR43381:SF5">
    <property type="entry name" value="TR-TYPE G DOMAIN-CONTAINING PROTEIN"/>
    <property type="match status" value="1"/>
</dbReference>
<feature type="compositionally biased region" description="Basic residues" evidence="12">
    <location>
        <begin position="254"/>
        <end position="263"/>
    </location>
</feature>
<feature type="region of interest" description="Disordered" evidence="12">
    <location>
        <begin position="50"/>
        <end position="177"/>
    </location>
</feature>
<dbReference type="SUPFAM" id="SSF52540">
    <property type="entry name" value="P-loop containing nucleoside triphosphate hydrolases"/>
    <property type="match status" value="1"/>
</dbReference>
<dbReference type="InterPro" id="IPR005225">
    <property type="entry name" value="Small_GTP-bd"/>
</dbReference>
<dbReference type="NCBIfam" id="TIGR00487">
    <property type="entry name" value="IF-2"/>
    <property type="match status" value="1"/>
</dbReference>
<feature type="binding site" evidence="9">
    <location>
        <begin position="396"/>
        <end position="403"/>
    </location>
    <ligand>
        <name>GTP</name>
        <dbReference type="ChEBI" id="CHEBI:37565"/>
    </ligand>
</feature>
<dbReference type="OrthoDB" id="9811804at2"/>
<dbReference type="PROSITE" id="PS51722">
    <property type="entry name" value="G_TR_2"/>
    <property type="match status" value="1"/>
</dbReference>
<evidence type="ECO:0000256" key="11">
    <source>
        <dbReference type="RuleBase" id="RU000645"/>
    </source>
</evidence>
<dbReference type="GO" id="GO:0005829">
    <property type="term" value="C:cytosol"/>
    <property type="evidence" value="ECO:0007669"/>
    <property type="project" value="TreeGrafter"/>
</dbReference>
<organism evidence="14 15">
    <name type="scientific">Gallaecimonas pentaromativorans</name>
    <dbReference type="NCBI Taxonomy" id="584787"/>
    <lineage>
        <taxon>Bacteria</taxon>
        <taxon>Pseudomonadati</taxon>
        <taxon>Pseudomonadota</taxon>
        <taxon>Gammaproteobacteria</taxon>
        <taxon>Enterobacterales</taxon>
        <taxon>Gallaecimonadaceae</taxon>
        <taxon>Gallaecimonas</taxon>
    </lineage>
</organism>
<dbReference type="InterPro" id="IPR004161">
    <property type="entry name" value="EFTu-like_2"/>
</dbReference>